<dbReference type="STRING" id="279824.SAMN03080617_01521"/>
<protein>
    <submittedName>
        <fullName evidence="2">VirE N-terminal domain-containing protein</fullName>
    </submittedName>
</protein>
<feature type="domain" description="BT4734-like N-terminal" evidence="1">
    <location>
        <begin position="55"/>
        <end position="179"/>
    </location>
</feature>
<gene>
    <name evidence="2" type="ORF">SAMN03080617_01521</name>
</gene>
<reference evidence="3" key="1">
    <citation type="submission" date="2016-10" db="EMBL/GenBank/DDBJ databases">
        <authorList>
            <person name="Varghese N."/>
            <person name="Submissions S."/>
        </authorList>
    </citation>
    <scope>NUCLEOTIDE SEQUENCE [LARGE SCALE GENOMIC DNA]</scope>
    <source>
        <strain evidence="3">DSM 22703</strain>
    </source>
</reference>
<evidence type="ECO:0000259" key="1">
    <source>
        <dbReference type="Pfam" id="PF08800"/>
    </source>
</evidence>
<evidence type="ECO:0000313" key="2">
    <source>
        <dbReference type="EMBL" id="SDA64458.1"/>
    </source>
</evidence>
<name>A0A1G5X207_9BACT</name>
<evidence type="ECO:0000313" key="3">
    <source>
        <dbReference type="Proteomes" id="UP000198756"/>
    </source>
</evidence>
<keyword evidence="3" id="KW-1185">Reference proteome</keyword>
<sequence>MIRLGKQVTQAGDQLQDITLVKFHKALLNPDGEVATLQRRLQAIRALDPAQYRRLKTTLPYVVCADFHPKVRRKENFLHADRFILDIDHLSDFGHDLEELRTKLKLDPQVELLFASPGGDGLKVLFKLDKPISDAAYYAGFYKAFGLVFRNRYQLGEALDIKTHDVSRCCFVSFDPGAYHNPESEGIQAEIYLKQEDLFALDELKAAVKEATAAVQHPPSPENSNQELPDEVIKRIKEKMGMKVHQPRQKDYVQPEELEEIMDLIKGLLEGIQLELSSVRPISYGRQCKINSGKIWAELNIFFGRRGANVVATTKSGSNKELAKQLVEYLQSELTPYS</sequence>
<accession>A0A1G5X207</accession>
<dbReference type="NCBIfam" id="NF040562">
    <property type="entry name" value="PrimPol_Db"/>
    <property type="match status" value="1"/>
</dbReference>
<dbReference type="EMBL" id="FMXE01000008">
    <property type="protein sequence ID" value="SDA64458.1"/>
    <property type="molecule type" value="Genomic_DNA"/>
</dbReference>
<dbReference type="AlphaFoldDB" id="A0A1G5X207"/>
<dbReference type="InterPro" id="IPR014907">
    <property type="entry name" value="BT4734-like_N"/>
</dbReference>
<dbReference type="Pfam" id="PF08800">
    <property type="entry name" value="BT4734-like_N"/>
    <property type="match status" value="1"/>
</dbReference>
<organism evidence="2 3">
    <name type="scientific">Algoriphagus alkaliphilus</name>
    <dbReference type="NCBI Taxonomy" id="279824"/>
    <lineage>
        <taxon>Bacteria</taxon>
        <taxon>Pseudomonadati</taxon>
        <taxon>Bacteroidota</taxon>
        <taxon>Cytophagia</taxon>
        <taxon>Cytophagales</taxon>
        <taxon>Cyclobacteriaceae</taxon>
        <taxon>Algoriphagus</taxon>
    </lineage>
</organism>
<dbReference type="Proteomes" id="UP000198756">
    <property type="component" value="Unassembled WGS sequence"/>
</dbReference>
<dbReference type="RefSeq" id="WP_092729337.1">
    <property type="nucleotide sequence ID" value="NZ_FMXE01000008.1"/>
</dbReference>
<proteinExistence type="predicted"/>
<dbReference type="OrthoDB" id="1522635at2"/>